<feature type="transmembrane region" description="Helical" evidence="9">
    <location>
        <begin position="154"/>
        <end position="173"/>
    </location>
</feature>
<dbReference type="InterPro" id="IPR036890">
    <property type="entry name" value="HATPase_C_sf"/>
</dbReference>
<dbReference type="Gene3D" id="3.30.450.40">
    <property type="match status" value="1"/>
</dbReference>
<organism evidence="11 12">
    <name type="scientific">Uliginosibacterium aquaticum</name>
    <dbReference type="NCBI Taxonomy" id="2731212"/>
    <lineage>
        <taxon>Bacteria</taxon>
        <taxon>Pseudomonadati</taxon>
        <taxon>Pseudomonadota</taxon>
        <taxon>Betaproteobacteria</taxon>
        <taxon>Rhodocyclales</taxon>
        <taxon>Zoogloeaceae</taxon>
        <taxon>Uliginosibacterium</taxon>
    </lineage>
</organism>
<dbReference type="InterPro" id="IPR011712">
    <property type="entry name" value="Sig_transdc_His_kin_sub3_dim/P"/>
</dbReference>
<evidence type="ECO:0000256" key="2">
    <source>
        <dbReference type="ARBA" id="ARBA00012438"/>
    </source>
</evidence>
<dbReference type="InterPro" id="IPR029016">
    <property type="entry name" value="GAF-like_dom_sf"/>
</dbReference>
<keyword evidence="3" id="KW-0597">Phosphoprotein</keyword>
<dbReference type="PANTHER" id="PTHR24421">
    <property type="entry name" value="NITRATE/NITRITE SENSOR PROTEIN NARX-RELATED"/>
    <property type="match status" value="1"/>
</dbReference>
<accession>A0ABX2IEB7</accession>
<comment type="caution">
    <text evidence="11">The sequence shown here is derived from an EMBL/GenBank/DDBJ whole genome shotgun (WGS) entry which is preliminary data.</text>
</comment>
<keyword evidence="12" id="KW-1185">Reference proteome</keyword>
<evidence type="ECO:0000259" key="10">
    <source>
        <dbReference type="Pfam" id="PF07730"/>
    </source>
</evidence>
<evidence type="ECO:0000313" key="12">
    <source>
        <dbReference type="Proteomes" id="UP000778523"/>
    </source>
</evidence>
<dbReference type="EC" id="2.7.13.3" evidence="2"/>
<evidence type="ECO:0000256" key="8">
    <source>
        <dbReference type="ARBA" id="ARBA00023012"/>
    </source>
</evidence>
<evidence type="ECO:0000313" key="11">
    <source>
        <dbReference type="EMBL" id="NSL54722.1"/>
    </source>
</evidence>
<keyword evidence="8" id="KW-0902">Two-component regulatory system</keyword>
<name>A0ABX2IEB7_9RHOO</name>
<evidence type="ECO:0000256" key="9">
    <source>
        <dbReference type="SAM" id="Phobius"/>
    </source>
</evidence>
<keyword evidence="4" id="KW-0808">Transferase</keyword>
<dbReference type="PANTHER" id="PTHR24421:SF10">
    <property type="entry name" value="NITRATE_NITRITE SENSOR PROTEIN NARQ"/>
    <property type="match status" value="1"/>
</dbReference>
<feature type="transmembrane region" description="Helical" evidence="9">
    <location>
        <begin position="54"/>
        <end position="73"/>
    </location>
</feature>
<protein>
    <recommendedName>
        <fullName evidence="2">histidine kinase</fullName>
        <ecNumber evidence="2">2.7.13.3</ecNumber>
    </recommendedName>
</protein>
<dbReference type="InterPro" id="IPR050482">
    <property type="entry name" value="Sensor_HK_TwoCompSys"/>
</dbReference>
<keyword evidence="7" id="KW-0067">ATP-binding</keyword>
<feature type="transmembrane region" description="Helical" evidence="9">
    <location>
        <begin position="93"/>
        <end position="117"/>
    </location>
</feature>
<evidence type="ECO:0000256" key="3">
    <source>
        <dbReference type="ARBA" id="ARBA00022553"/>
    </source>
</evidence>
<evidence type="ECO:0000256" key="7">
    <source>
        <dbReference type="ARBA" id="ARBA00022840"/>
    </source>
</evidence>
<dbReference type="Proteomes" id="UP000778523">
    <property type="component" value="Unassembled WGS sequence"/>
</dbReference>
<keyword evidence="9" id="KW-1133">Transmembrane helix</keyword>
<dbReference type="Pfam" id="PF07730">
    <property type="entry name" value="HisKA_3"/>
    <property type="match status" value="1"/>
</dbReference>
<dbReference type="Gene3D" id="1.20.5.1930">
    <property type="match status" value="1"/>
</dbReference>
<feature type="transmembrane region" description="Helical" evidence="9">
    <location>
        <begin position="129"/>
        <end position="148"/>
    </location>
</feature>
<dbReference type="RefSeq" id="WP_170021175.1">
    <property type="nucleotide sequence ID" value="NZ_JABCSC020000001.1"/>
</dbReference>
<evidence type="ECO:0000256" key="5">
    <source>
        <dbReference type="ARBA" id="ARBA00022741"/>
    </source>
</evidence>
<comment type="catalytic activity">
    <reaction evidence="1">
        <text>ATP + protein L-histidine = ADP + protein N-phospho-L-histidine.</text>
        <dbReference type="EC" id="2.7.13.3"/>
    </reaction>
</comment>
<dbReference type="EMBL" id="JABCSC020000001">
    <property type="protein sequence ID" value="NSL54722.1"/>
    <property type="molecule type" value="Genomic_DNA"/>
</dbReference>
<keyword evidence="5" id="KW-0547">Nucleotide-binding</keyword>
<keyword evidence="6" id="KW-0418">Kinase</keyword>
<feature type="domain" description="Signal transduction histidine kinase subgroup 3 dimerisation and phosphoacceptor" evidence="10">
    <location>
        <begin position="371"/>
        <end position="434"/>
    </location>
</feature>
<gene>
    <name evidence="11" type="ORF">HJ583_006780</name>
</gene>
<evidence type="ECO:0000256" key="4">
    <source>
        <dbReference type="ARBA" id="ARBA00022679"/>
    </source>
</evidence>
<sequence>MHSWRERGEAAGARVAQARAARLLEHDHHVAEVVRAVLAIVAGLLLLDSPENVRLPLTAGVMSFSIYAGVLLWGAGQKGSRWEAHMPWLDALWFIALMALAGEAGVHYFLFLFFPVLFASWRQGLGESVLLAAFGSCAAMVVLLLRLPGLPLPVLLALPVALMVTGPLVAVLARAEAGVRRAYEFAAYLVDSIDPRPGLRSLLPTLIERIALEYKAGGALLVMRSFEDEARVLCWEAAEGCDELPAAVGGPLVEQLATLPSDLAFAWQGRRHWWRGERSAMLALAGELEAAPAELQPQIRQLAALLGEPAILCVPLVFRGIGSLRLVLTGTCGNLPVSSLRMLVHLADQLAPSLENALLLERLSSEAADGERARIGRDLHDSAVQPYIGLKFAVEALVREAGPENPVHDSLLRLQEMVTGELASMRQVVSGLRGAPGQAGALLAGAVQRQAERFSQLFGIAVEVAIDGKLPVDRRVAGELFHLVAEGLANLRRHAQARRASISLSSEEGVLILRVRDQREEAGEVRSFVPRSISERAAALGGSTRVEADALGSTVIVSIPLE</sequence>
<evidence type="ECO:0000256" key="1">
    <source>
        <dbReference type="ARBA" id="ARBA00000085"/>
    </source>
</evidence>
<keyword evidence="9" id="KW-0472">Membrane</keyword>
<proteinExistence type="predicted"/>
<reference evidence="11 12" key="1">
    <citation type="submission" date="2020-06" db="EMBL/GenBank/DDBJ databases">
        <title>Draft genome of Uliginosibacterium sp. IMCC34675.</title>
        <authorList>
            <person name="Song J."/>
        </authorList>
    </citation>
    <scope>NUCLEOTIDE SEQUENCE [LARGE SCALE GENOMIC DNA]</scope>
    <source>
        <strain evidence="11 12">IMCC34675</strain>
    </source>
</reference>
<dbReference type="Gene3D" id="3.30.565.10">
    <property type="entry name" value="Histidine kinase-like ATPase, C-terminal domain"/>
    <property type="match status" value="1"/>
</dbReference>
<evidence type="ECO:0000256" key="6">
    <source>
        <dbReference type="ARBA" id="ARBA00022777"/>
    </source>
</evidence>
<keyword evidence="9" id="KW-0812">Transmembrane</keyword>